<feature type="transmembrane region" description="Helical" evidence="1">
    <location>
        <begin position="47"/>
        <end position="65"/>
    </location>
</feature>
<organism evidence="2 3">
    <name type="scientific">Flavobacterium cupreum</name>
    <dbReference type="NCBI Taxonomy" id="2133766"/>
    <lineage>
        <taxon>Bacteria</taxon>
        <taxon>Pseudomonadati</taxon>
        <taxon>Bacteroidota</taxon>
        <taxon>Flavobacteriia</taxon>
        <taxon>Flavobacteriales</taxon>
        <taxon>Flavobacteriaceae</taxon>
        <taxon>Flavobacterium</taxon>
    </lineage>
</organism>
<name>A0A434A750_9FLAO</name>
<protein>
    <submittedName>
        <fullName evidence="2">Uncharacterized protein</fullName>
    </submittedName>
</protein>
<keyword evidence="1" id="KW-0472">Membrane</keyword>
<evidence type="ECO:0000313" key="3">
    <source>
        <dbReference type="Proteomes" id="UP000288102"/>
    </source>
</evidence>
<gene>
    <name evidence="2" type="ORF">D0817_13180</name>
</gene>
<evidence type="ECO:0000256" key="1">
    <source>
        <dbReference type="SAM" id="Phobius"/>
    </source>
</evidence>
<sequence length="108" mass="12613">MKCHNLIYNSLPVVVSRKNLVKRQTYKLKSNNNNCNFKNNIFLKLPAYYIFINSVILISLFLKILSLKSISEIGFDAKKTVLCNSNLSYEFITVLQRFTKKIPFYPNL</sequence>
<keyword evidence="3" id="KW-1185">Reference proteome</keyword>
<dbReference type="Proteomes" id="UP000288102">
    <property type="component" value="Unassembled WGS sequence"/>
</dbReference>
<comment type="caution">
    <text evidence="2">The sequence shown here is derived from an EMBL/GenBank/DDBJ whole genome shotgun (WGS) entry which is preliminary data.</text>
</comment>
<keyword evidence="1" id="KW-1133">Transmembrane helix</keyword>
<evidence type="ECO:0000313" key="2">
    <source>
        <dbReference type="EMBL" id="RUT70124.1"/>
    </source>
</evidence>
<keyword evidence="1" id="KW-0812">Transmembrane</keyword>
<reference evidence="3" key="1">
    <citation type="journal article" date="2019" name="Syst. Appl. Microbiol.">
        <title>Flavobacterium circumlabens sp. nov. and Flavobacterium cupreum sp. nov., two psychrotrophic species isolated from Antarctic environmental samples.</title>
        <authorList>
            <person name="Kralova S."/>
            <person name="Busse H.-J."/>
            <person name="Svec P."/>
            <person name="Maslanova I."/>
            <person name="Stankova E."/>
            <person name="Bartak M."/>
            <person name="Sedlacek I."/>
        </authorList>
    </citation>
    <scope>NUCLEOTIDE SEQUENCE [LARGE SCALE GENOMIC DNA]</scope>
    <source>
        <strain evidence="3">CCM 8825</strain>
    </source>
</reference>
<dbReference type="AlphaFoldDB" id="A0A434A750"/>
<accession>A0A434A750</accession>
<dbReference type="EMBL" id="QWDM01000007">
    <property type="protein sequence ID" value="RUT70124.1"/>
    <property type="molecule type" value="Genomic_DNA"/>
</dbReference>
<proteinExistence type="predicted"/>